<gene>
    <name evidence="2" type="ORF">HCJ93_16005</name>
</gene>
<feature type="region of interest" description="Disordered" evidence="1">
    <location>
        <begin position="23"/>
        <end position="104"/>
    </location>
</feature>
<dbReference type="Proteomes" id="UP000730591">
    <property type="component" value="Unassembled WGS sequence"/>
</dbReference>
<keyword evidence="3" id="KW-1185">Reference proteome</keyword>
<evidence type="ECO:0000256" key="1">
    <source>
        <dbReference type="SAM" id="MobiDB-lite"/>
    </source>
</evidence>
<evidence type="ECO:0008006" key="4">
    <source>
        <dbReference type="Google" id="ProtNLM"/>
    </source>
</evidence>
<dbReference type="RefSeq" id="WP_167996384.1">
    <property type="nucleotide sequence ID" value="NZ_JAATEM010000017.1"/>
</dbReference>
<dbReference type="EMBL" id="JAATEM010000017">
    <property type="protein sequence ID" value="NJP51531.1"/>
    <property type="molecule type" value="Genomic_DNA"/>
</dbReference>
<name>A0ABX1A7Y3_9ACTN</name>
<proteinExistence type="predicted"/>
<protein>
    <recommendedName>
        <fullName evidence="4">Secreted protein</fullName>
    </recommendedName>
</protein>
<feature type="compositionally biased region" description="Low complexity" evidence="1">
    <location>
        <begin position="31"/>
        <end position="51"/>
    </location>
</feature>
<reference evidence="2 3" key="1">
    <citation type="submission" date="2020-03" db="EMBL/GenBank/DDBJ databases">
        <title>WGS of actinomycetes isolated from Thailand.</title>
        <authorList>
            <person name="Thawai C."/>
        </authorList>
    </citation>
    <scope>NUCLEOTIDE SEQUENCE [LARGE SCALE GENOMIC DNA]</scope>
    <source>
        <strain evidence="2 3">SBST2-5</strain>
    </source>
</reference>
<sequence>MRGVLTHTVAVVLGLVIGNVIGAGGGSDNDTSPSAESTVTETVTESASGTGAAPADPAGEESARGEASAQEASREPADEVPGDGTFVVGKEIRPGTYRTDGPEDSVIPNCYWARLSGTSGEFDDIITNGNTDGPATVTVSASDKAFLTSGCKTWKRAE</sequence>
<evidence type="ECO:0000313" key="3">
    <source>
        <dbReference type="Proteomes" id="UP000730591"/>
    </source>
</evidence>
<evidence type="ECO:0000313" key="2">
    <source>
        <dbReference type="EMBL" id="NJP51531.1"/>
    </source>
</evidence>
<accession>A0ABX1A7Y3</accession>
<comment type="caution">
    <text evidence="2">The sequence shown here is derived from an EMBL/GenBank/DDBJ whole genome shotgun (WGS) entry which is preliminary data.</text>
</comment>
<organism evidence="2 3">
    <name type="scientific">Streptomyces composti</name>
    <dbReference type="NCBI Taxonomy" id="2720025"/>
    <lineage>
        <taxon>Bacteria</taxon>
        <taxon>Bacillati</taxon>
        <taxon>Actinomycetota</taxon>
        <taxon>Actinomycetes</taxon>
        <taxon>Kitasatosporales</taxon>
        <taxon>Streptomycetaceae</taxon>
        <taxon>Streptomyces</taxon>
    </lineage>
</organism>